<feature type="compositionally biased region" description="Acidic residues" evidence="1">
    <location>
        <begin position="30"/>
        <end position="47"/>
    </location>
</feature>
<evidence type="ECO:0000256" key="1">
    <source>
        <dbReference type="SAM" id="MobiDB-lite"/>
    </source>
</evidence>
<feature type="compositionally biased region" description="Basic and acidic residues" evidence="1">
    <location>
        <begin position="58"/>
        <end position="67"/>
    </location>
</feature>
<evidence type="ECO:0008006" key="4">
    <source>
        <dbReference type="Google" id="ProtNLM"/>
    </source>
</evidence>
<evidence type="ECO:0000313" key="3">
    <source>
        <dbReference type="Proteomes" id="UP000614410"/>
    </source>
</evidence>
<reference evidence="2 3" key="1">
    <citation type="submission" date="2020-10" db="EMBL/GenBank/DDBJ databases">
        <title>Ca. Dormibacterota MAGs.</title>
        <authorList>
            <person name="Montgomery K."/>
        </authorList>
    </citation>
    <scope>NUCLEOTIDE SEQUENCE [LARGE SCALE GENOMIC DNA]</scope>
    <source>
        <strain evidence="2">Mitchell_Peninsula_5</strain>
    </source>
</reference>
<dbReference type="Proteomes" id="UP000614410">
    <property type="component" value="Unassembled WGS sequence"/>
</dbReference>
<name>A0A934KJD9_9BACT</name>
<proteinExistence type="predicted"/>
<feature type="region of interest" description="Disordered" evidence="1">
    <location>
        <begin position="1"/>
        <end position="131"/>
    </location>
</feature>
<evidence type="ECO:0000313" key="2">
    <source>
        <dbReference type="EMBL" id="MBJ7608847.1"/>
    </source>
</evidence>
<comment type="caution">
    <text evidence="2">The sequence shown here is derived from an EMBL/GenBank/DDBJ whole genome shotgun (WGS) entry which is preliminary data.</text>
</comment>
<protein>
    <recommendedName>
        <fullName evidence="4">DUF5709 domain-containing protein</fullName>
    </recommendedName>
</protein>
<accession>A0A934KJD9</accession>
<organism evidence="2 3">
    <name type="scientific">Candidatus Amunia macphersoniae</name>
    <dbReference type="NCBI Taxonomy" id="3127014"/>
    <lineage>
        <taxon>Bacteria</taxon>
        <taxon>Bacillati</taxon>
        <taxon>Candidatus Dormiibacterota</taxon>
        <taxon>Candidatus Dormibacteria</taxon>
        <taxon>Candidatus Aeolococcales</taxon>
        <taxon>Candidatus Aeolococcaceae</taxon>
        <taxon>Candidatus Amunia</taxon>
    </lineage>
</organism>
<sequence length="131" mass="13808">MAEPDPGGTHPEDLPWNDVPADSDVVIGTEEPDPAEVVGDDGEEVDVSDTALRGGVDAYHRDTLDERLAEEEPDRAGHAQEPEAGEFQAPEGGSADLYVEPGEPDQTEPGDAAVEAAEDAAMHIQDAGDHR</sequence>
<dbReference type="AlphaFoldDB" id="A0A934KJD9"/>
<gene>
    <name evidence="2" type="ORF">JF887_05385</name>
</gene>
<dbReference type="EMBL" id="JAEKNN010000025">
    <property type="protein sequence ID" value="MBJ7608847.1"/>
    <property type="molecule type" value="Genomic_DNA"/>
</dbReference>